<accession>A0A4C2ADT4</accession>
<gene>
    <name evidence="1" type="ORF">EVAR_99701_1</name>
</gene>
<protein>
    <submittedName>
        <fullName evidence="1">Uncharacterized protein</fullName>
    </submittedName>
</protein>
<name>A0A4C2ADT4_EUMVA</name>
<organism evidence="1 2">
    <name type="scientific">Eumeta variegata</name>
    <name type="common">Bagworm moth</name>
    <name type="synonym">Eumeta japonica</name>
    <dbReference type="NCBI Taxonomy" id="151549"/>
    <lineage>
        <taxon>Eukaryota</taxon>
        <taxon>Metazoa</taxon>
        <taxon>Ecdysozoa</taxon>
        <taxon>Arthropoda</taxon>
        <taxon>Hexapoda</taxon>
        <taxon>Insecta</taxon>
        <taxon>Pterygota</taxon>
        <taxon>Neoptera</taxon>
        <taxon>Endopterygota</taxon>
        <taxon>Lepidoptera</taxon>
        <taxon>Glossata</taxon>
        <taxon>Ditrysia</taxon>
        <taxon>Tineoidea</taxon>
        <taxon>Psychidae</taxon>
        <taxon>Oiketicinae</taxon>
        <taxon>Eumeta</taxon>
    </lineage>
</organism>
<dbReference type="EMBL" id="BGZK01002919">
    <property type="protein sequence ID" value="GBP97359.1"/>
    <property type="molecule type" value="Genomic_DNA"/>
</dbReference>
<dbReference type="Proteomes" id="UP000299102">
    <property type="component" value="Unassembled WGS sequence"/>
</dbReference>
<keyword evidence="2" id="KW-1185">Reference proteome</keyword>
<evidence type="ECO:0000313" key="2">
    <source>
        <dbReference type="Proteomes" id="UP000299102"/>
    </source>
</evidence>
<evidence type="ECO:0000313" key="1">
    <source>
        <dbReference type="EMBL" id="GBP97359.1"/>
    </source>
</evidence>
<dbReference type="AlphaFoldDB" id="A0A4C2ADT4"/>
<sequence length="84" mass="9201">MSSTAYRREVTASFDVLRPATESSGGPVPLHHFTPPSIRFPIPTKDADNVLMTFLSNSPQVALVVSALLRMRNPLRPMYSCSPA</sequence>
<reference evidence="1 2" key="1">
    <citation type="journal article" date="2019" name="Commun. Biol.">
        <title>The bagworm genome reveals a unique fibroin gene that provides high tensile strength.</title>
        <authorList>
            <person name="Kono N."/>
            <person name="Nakamura H."/>
            <person name="Ohtoshi R."/>
            <person name="Tomita M."/>
            <person name="Numata K."/>
            <person name="Arakawa K."/>
        </authorList>
    </citation>
    <scope>NUCLEOTIDE SEQUENCE [LARGE SCALE GENOMIC DNA]</scope>
</reference>
<proteinExistence type="predicted"/>
<comment type="caution">
    <text evidence="1">The sequence shown here is derived from an EMBL/GenBank/DDBJ whole genome shotgun (WGS) entry which is preliminary data.</text>
</comment>